<keyword evidence="1" id="KW-1133">Transmembrane helix</keyword>
<dbReference type="Pfam" id="PF07885">
    <property type="entry name" value="Ion_trans_2"/>
    <property type="match status" value="1"/>
</dbReference>
<feature type="transmembrane region" description="Helical" evidence="1">
    <location>
        <begin position="98"/>
        <end position="119"/>
    </location>
</feature>
<feature type="transmembrane region" description="Helical" evidence="1">
    <location>
        <begin position="140"/>
        <end position="158"/>
    </location>
</feature>
<dbReference type="Gene3D" id="1.10.287.70">
    <property type="match status" value="1"/>
</dbReference>
<feature type="transmembrane region" description="Helical" evidence="1">
    <location>
        <begin position="71"/>
        <end position="92"/>
    </location>
</feature>
<keyword evidence="4" id="KW-1185">Reference proteome</keyword>
<comment type="caution">
    <text evidence="3">The sequence shown here is derived from an EMBL/GenBank/DDBJ whole genome shotgun (WGS) entry which is preliminary data.</text>
</comment>
<feature type="domain" description="Potassium channel" evidence="2">
    <location>
        <begin position="178"/>
        <end position="229"/>
    </location>
</feature>
<evidence type="ECO:0000313" key="4">
    <source>
        <dbReference type="Proteomes" id="UP001642409"/>
    </source>
</evidence>
<evidence type="ECO:0000313" key="3">
    <source>
        <dbReference type="EMBL" id="CAL6018141.1"/>
    </source>
</evidence>
<sequence>MSKEEQNVITRTDLFDTLNRLEARVHGLSKLIEARMAEQNEDAGDNEQFFKCGRSSVLTYYANALFRNNSLTFTLCYTLVVMGILLLLQAFYVSFAALRAILIFFTIITLCLIVMMCLVSVEQIIRLIHRTARLKTMTTLYLSLVFLYALTYTFYEIIDPGHFNGIDQTFYSGLFRPLQMFVDFLYFSNVCQASVGFGDVSPTSGYGRLTTFSQSLISVAFLSILFSNWIS</sequence>
<keyword evidence="1" id="KW-0472">Membrane</keyword>
<reference evidence="3 4" key="1">
    <citation type="submission" date="2024-07" db="EMBL/GenBank/DDBJ databases">
        <authorList>
            <person name="Akdeniz Z."/>
        </authorList>
    </citation>
    <scope>NUCLEOTIDE SEQUENCE [LARGE SCALE GENOMIC DNA]</scope>
</reference>
<name>A0ABP1IKK0_9EUKA</name>
<dbReference type="Proteomes" id="UP001642409">
    <property type="component" value="Unassembled WGS sequence"/>
</dbReference>
<gene>
    <name evidence="3" type="ORF">HINF_LOCUS26322</name>
</gene>
<evidence type="ECO:0000259" key="2">
    <source>
        <dbReference type="Pfam" id="PF07885"/>
    </source>
</evidence>
<evidence type="ECO:0000256" key="1">
    <source>
        <dbReference type="SAM" id="Phobius"/>
    </source>
</evidence>
<dbReference type="SUPFAM" id="SSF81324">
    <property type="entry name" value="Voltage-gated potassium channels"/>
    <property type="match status" value="1"/>
</dbReference>
<protein>
    <submittedName>
        <fullName evidence="3">Ion_channel domain-containing protein</fullName>
    </submittedName>
</protein>
<organism evidence="3 4">
    <name type="scientific">Hexamita inflata</name>
    <dbReference type="NCBI Taxonomy" id="28002"/>
    <lineage>
        <taxon>Eukaryota</taxon>
        <taxon>Metamonada</taxon>
        <taxon>Diplomonadida</taxon>
        <taxon>Hexamitidae</taxon>
        <taxon>Hexamitinae</taxon>
        <taxon>Hexamita</taxon>
    </lineage>
</organism>
<proteinExistence type="predicted"/>
<dbReference type="InterPro" id="IPR013099">
    <property type="entry name" value="K_chnl_dom"/>
</dbReference>
<keyword evidence="1" id="KW-0812">Transmembrane</keyword>
<dbReference type="EMBL" id="CAXDID020000080">
    <property type="protein sequence ID" value="CAL6018141.1"/>
    <property type="molecule type" value="Genomic_DNA"/>
</dbReference>
<feature type="transmembrane region" description="Helical" evidence="1">
    <location>
        <begin position="209"/>
        <end position="230"/>
    </location>
</feature>
<accession>A0ABP1IKK0</accession>